<feature type="domain" description="Phosphoadenosine phosphosulphate reductase" evidence="1">
    <location>
        <begin position="148"/>
        <end position="339"/>
    </location>
</feature>
<protein>
    <submittedName>
        <fullName evidence="2">Phosphoadenosine phosphosulfate reductase family protein</fullName>
    </submittedName>
</protein>
<dbReference type="InterPro" id="IPR014729">
    <property type="entry name" value="Rossmann-like_a/b/a_fold"/>
</dbReference>
<proteinExistence type="predicted"/>
<dbReference type="Proteomes" id="UP001499884">
    <property type="component" value="Unassembled WGS sequence"/>
</dbReference>
<reference evidence="3" key="1">
    <citation type="journal article" date="2019" name="Int. J. Syst. Evol. Microbiol.">
        <title>The Global Catalogue of Microorganisms (GCM) 10K type strain sequencing project: providing services to taxonomists for standard genome sequencing and annotation.</title>
        <authorList>
            <consortium name="The Broad Institute Genomics Platform"/>
            <consortium name="The Broad Institute Genome Sequencing Center for Infectious Disease"/>
            <person name="Wu L."/>
            <person name="Ma J."/>
        </authorList>
    </citation>
    <scope>NUCLEOTIDE SEQUENCE [LARGE SCALE GENOMIC DNA]</scope>
    <source>
        <strain evidence="3">JCM 30846</strain>
    </source>
</reference>
<accession>A0ABP7DZD6</accession>
<dbReference type="SUPFAM" id="SSF52402">
    <property type="entry name" value="Adenine nucleotide alpha hydrolases-like"/>
    <property type="match status" value="1"/>
</dbReference>
<dbReference type="RefSeq" id="WP_345640446.1">
    <property type="nucleotide sequence ID" value="NZ_BAABEP010000002.1"/>
</dbReference>
<gene>
    <name evidence="2" type="ORF">GCM10023082_05020</name>
</gene>
<dbReference type="PANTHER" id="PTHR43196:SF2">
    <property type="entry name" value="PHOSPHOADENOSINE PHOSPHOSULFATE REDUCTASE"/>
    <property type="match status" value="1"/>
</dbReference>
<comment type="caution">
    <text evidence="2">The sequence shown here is derived from an EMBL/GenBank/DDBJ whole genome shotgun (WGS) entry which is preliminary data.</text>
</comment>
<name>A0ABP7DZD6_9ACTN</name>
<sequence>MDLTTRLHLLNLIRLSASAESSCRAADRAARRASARRKEAAATRRRLRLQLRTTPSAELDAARQALEDAELAFSARSADTEAAGARWGRAFTASARADARLGDELAVTRELTGSDQPRTKGGRAKAEAALLAELAAMPKKLLDAAHAILVQSSAGKDSVVALDRVVRWAKAAGCLSKVVVVHADIGQEAEWPGVRDLAQQQAERYGLRFMVVKASVGFLGMVEKRGLWPDAQSRLCTSTLKRDEAAKLFTQIVDELGLDDQALIVNCLGIRAAESPSRRKKHELAIDHRASNGRRLVLTWHPVFHLTEEEIWQEIADQALDYHPVYDTLIPRLSCIFCILASFDVLVRAVRLCWVLGLPTPKTYVDLEERIGHRFKNQFSLAQVVEEASRQEAEEGPLTWRRGDAIRHHLGEGAATAYLQRLALAA</sequence>
<evidence type="ECO:0000313" key="2">
    <source>
        <dbReference type="EMBL" id="GAA3710113.1"/>
    </source>
</evidence>
<dbReference type="Pfam" id="PF01507">
    <property type="entry name" value="PAPS_reduct"/>
    <property type="match status" value="1"/>
</dbReference>
<dbReference type="PANTHER" id="PTHR43196">
    <property type="entry name" value="SULFATE ADENYLYLTRANSFERASE SUBUNIT 2"/>
    <property type="match status" value="1"/>
</dbReference>
<organism evidence="2 3">
    <name type="scientific">Streptomyces tremellae</name>
    <dbReference type="NCBI Taxonomy" id="1124239"/>
    <lineage>
        <taxon>Bacteria</taxon>
        <taxon>Bacillati</taxon>
        <taxon>Actinomycetota</taxon>
        <taxon>Actinomycetes</taxon>
        <taxon>Kitasatosporales</taxon>
        <taxon>Streptomycetaceae</taxon>
        <taxon>Streptomyces</taxon>
    </lineage>
</organism>
<keyword evidence="3" id="KW-1185">Reference proteome</keyword>
<dbReference type="InterPro" id="IPR050128">
    <property type="entry name" value="Sulfate_adenylyltrnsfr_sub2"/>
</dbReference>
<dbReference type="Gene3D" id="3.40.50.620">
    <property type="entry name" value="HUPs"/>
    <property type="match status" value="1"/>
</dbReference>
<dbReference type="EMBL" id="BAABEP010000002">
    <property type="protein sequence ID" value="GAA3710113.1"/>
    <property type="molecule type" value="Genomic_DNA"/>
</dbReference>
<dbReference type="InterPro" id="IPR002500">
    <property type="entry name" value="PAPS_reduct_dom"/>
</dbReference>
<evidence type="ECO:0000313" key="3">
    <source>
        <dbReference type="Proteomes" id="UP001499884"/>
    </source>
</evidence>
<evidence type="ECO:0000259" key="1">
    <source>
        <dbReference type="Pfam" id="PF01507"/>
    </source>
</evidence>